<evidence type="ECO:0000256" key="9">
    <source>
        <dbReference type="PROSITE-ProRule" id="PRU00169"/>
    </source>
</evidence>
<sequence>MYDVVIVEDDFYVANLHKKYVEQLPNFHVVFSARTGAEVENYLASHKQPHLILLDMYIPDVEGVTLLWTLRERYKTLNIIMITAAKDTSTIQQALCAGVQDYLIKPVDLARFTASLARFEMYDKHLQQSQMGQHTLDVLFNLKPVAKEQQYPKGIDATTLNKVKYQIEQSARGLTAVSLAKEVGISRSTARRYLEYLVSVHVLQAELLYGDVGRPERYYKKA</sequence>
<protein>
    <submittedName>
        <fullName evidence="11">Two-component system response regulator</fullName>
    </submittedName>
</protein>
<keyword evidence="3 9" id="KW-0597">Phosphoprotein</keyword>
<evidence type="ECO:0000256" key="6">
    <source>
        <dbReference type="ARBA" id="ARBA00023125"/>
    </source>
</evidence>
<dbReference type="Pfam" id="PF20714">
    <property type="entry name" value="HTH_64"/>
    <property type="match status" value="1"/>
</dbReference>
<reference evidence="11" key="2">
    <citation type="submission" date="2020-09" db="EMBL/GenBank/DDBJ databases">
        <authorList>
            <person name="Sun Q."/>
            <person name="Zhou Y."/>
        </authorList>
    </citation>
    <scope>NUCLEOTIDE SEQUENCE</scope>
    <source>
        <strain evidence="11">CGMCC 1.15760</strain>
    </source>
</reference>
<dbReference type="PIRSF" id="PIRSF006171">
    <property type="entry name" value="RR_citrat_malat"/>
    <property type="match status" value="1"/>
</dbReference>
<dbReference type="PANTHER" id="PTHR45526">
    <property type="entry name" value="TRANSCRIPTIONAL REGULATORY PROTEIN DPIA"/>
    <property type="match status" value="1"/>
</dbReference>
<evidence type="ECO:0000256" key="8">
    <source>
        <dbReference type="ARBA" id="ARBA00023163"/>
    </source>
</evidence>
<dbReference type="Pfam" id="PF00072">
    <property type="entry name" value="Response_reg"/>
    <property type="match status" value="1"/>
</dbReference>
<evidence type="ECO:0000259" key="10">
    <source>
        <dbReference type="PROSITE" id="PS50110"/>
    </source>
</evidence>
<accession>A0A917G334</accession>
<evidence type="ECO:0000256" key="7">
    <source>
        <dbReference type="ARBA" id="ARBA00023159"/>
    </source>
</evidence>
<name>A0A917G334_9BACI</name>
<keyword evidence="5" id="KW-0805">Transcription regulation</keyword>
<feature type="modified residue" description="4-aspartylphosphate" evidence="9">
    <location>
        <position position="55"/>
    </location>
</feature>
<dbReference type="GO" id="GO:0005737">
    <property type="term" value="C:cytoplasm"/>
    <property type="evidence" value="ECO:0007669"/>
    <property type="project" value="UniProtKB-SubCell"/>
</dbReference>
<keyword evidence="8" id="KW-0804">Transcription</keyword>
<dbReference type="AlphaFoldDB" id="A0A917G334"/>
<dbReference type="EMBL" id="BMJT01000004">
    <property type="protein sequence ID" value="GGG20091.1"/>
    <property type="molecule type" value="Genomic_DNA"/>
</dbReference>
<dbReference type="GO" id="GO:0003677">
    <property type="term" value="F:DNA binding"/>
    <property type="evidence" value="ECO:0007669"/>
    <property type="project" value="UniProtKB-KW"/>
</dbReference>
<dbReference type="RefSeq" id="WP_188614239.1">
    <property type="nucleotide sequence ID" value="NZ_BMJT01000004.1"/>
</dbReference>
<evidence type="ECO:0000313" key="11">
    <source>
        <dbReference type="EMBL" id="GGG20091.1"/>
    </source>
</evidence>
<keyword evidence="7" id="KW-0010">Activator</keyword>
<evidence type="ECO:0000256" key="4">
    <source>
        <dbReference type="ARBA" id="ARBA00023012"/>
    </source>
</evidence>
<dbReference type="InterPro" id="IPR051271">
    <property type="entry name" value="2C-system_Tx_regulators"/>
</dbReference>
<evidence type="ECO:0000256" key="2">
    <source>
        <dbReference type="ARBA" id="ARBA00022490"/>
    </source>
</evidence>
<proteinExistence type="predicted"/>
<dbReference type="PROSITE" id="PS50110">
    <property type="entry name" value="RESPONSE_REGULATORY"/>
    <property type="match status" value="1"/>
</dbReference>
<evidence type="ECO:0000256" key="5">
    <source>
        <dbReference type="ARBA" id="ARBA00023015"/>
    </source>
</evidence>
<dbReference type="InterPro" id="IPR011006">
    <property type="entry name" value="CheY-like_superfamily"/>
</dbReference>
<evidence type="ECO:0000256" key="3">
    <source>
        <dbReference type="ARBA" id="ARBA00022553"/>
    </source>
</evidence>
<dbReference type="Proteomes" id="UP000616608">
    <property type="component" value="Unassembled WGS sequence"/>
</dbReference>
<keyword evidence="6" id="KW-0238">DNA-binding</keyword>
<dbReference type="InterPro" id="IPR001789">
    <property type="entry name" value="Sig_transdc_resp-reg_receiver"/>
</dbReference>
<evidence type="ECO:0000256" key="1">
    <source>
        <dbReference type="ARBA" id="ARBA00004496"/>
    </source>
</evidence>
<dbReference type="PANTHER" id="PTHR45526:SF1">
    <property type="entry name" value="TRANSCRIPTIONAL REGULATORY PROTEIN DCUR-RELATED"/>
    <property type="match status" value="1"/>
</dbReference>
<comment type="subcellular location">
    <subcellularLocation>
        <location evidence="1">Cytoplasm</location>
    </subcellularLocation>
</comment>
<keyword evidence="4" id="KW-0902">Two-component regulatory system</keyword>
<dbReference type="GO" id="GO:0003700">
    <property type="term" value="F:DNA-binding transcription factor activity"/>
    <property type="evidence" value="ECO:0007669"/>
    <property type="project" value="InterPro"/>
</dbReference>
<dbReference type="Gene3D" id="3.40.50.2300">
    <property type="match status" value="1"/>
</dbReference>
<dbReference type="GO" id="GO:0000156">
    <property type="term" value="F:phosphorelay response regulator activity"/>
    <property type="evidence" value="ECO:0007669"/>
    <property type="project" value="TreeGrafter"/>
</dbReference>
<keyword evidence="2" id="KW-0963">Cytoplasm</keyword>
<keyword evidence="12" id="KW-1185">Reference proteome</keyword>
<dbReference type="InterPro" id="IPR024187">
    <property type="entry name" value="Sig_transdc_resp-reg_cit/mal"/>
</dbReference>
<comment type="caution">
    <text evidence="11">The sequence shown here is derived from an EMBL/GenBank/DDBJ whole genome shotgun (WGS) entry which is preliminary data.</text>
</comment>
<evidence type="ECO:0000313" key="12">
    <source>
        <dbReference type="Proteomes" id="UP000616608"/>
    </source>
</evidence>
<dbReference type="SMART" id="SM00448">
    <property type="entry name" value="REC"/>
    <property type="match status" value="1"/>
</dbReference>
<dbReference type="SUPFAM" id="SSF52172">
    <property type="entry name" value="CheY-like"/>
    <property type="match status" value="1"/>
</dbReference>
<organism evidence="11 12">
    <name type="scientific">Lysinibacillus alkalisoli</name>
    <dbReference type="NCBI Taxonomy" id="1911548"/>
    <lineage>
        <taxon>Bacteria</taxon>
        <taxon>Bacillati</taxon>
        <taxon>Bacillota</taxon>
        <taxon>Bacilli</taxon>
        <taxon>Bacillales</taxon>
        <taxon>Bacillaceae</taxon>
        <taxon>Lysinibacillus</taxon>
    </lineage>
</organism>
<feature type="domain" description="Response regulatory" evidence="10">
    <location>
        <begin position="3"/>
        <end position="120"/>
    </location>
</feature>
<gene>
    <name evidence="11" type="ORF">GCM10007425_13130</name>
</gene>
<dbReference type="InterPro" id="IPR048714">
    <property type="entry name" value="DpiA-like_HTH"/>
</dbReference>
<reference evidence="11" key="1">
    <citation type="journal article" date="2014" name="Int. J. Syst. Evol. Microbiol.">
        <title>Complete genome sequence of Corynebacterium casei LMG S-19264T (=DSM 44701T), isolated from a smear-ripened cheese.</title>
        <authorList>
            <consortium name="US DOE Joint Genome Institute (JGI-PGF)"/>
            <person name="Walter F."/>
            <person name="Albersmeier A."/>
            <person name="Kalinowski J."/>
            <person name="Ruckert C."/>
        </authorList>
    </citation>
    <scope>NUCLEOTIDE SEQUENCE</scope>
    <source>
        <strain evidence="11">CGMCC 1.15760</strain>
    </source>
</reference>